<dbReference type="RefSeq" id="WP_084255766.1">
    <property type="nucleotide sequence ID" value="NZ_FWWV01000002.1"/>
</dbReference>
<dbReference type="GO" id="GO:0015562">
    <property type="term" value="F:efflux transmembrane transporter activity"/>
    <property type="evidence" value="ECO:0007669"/>
    <property type="project" value="TreeGrafter"/>
</dbReference>
<dbReference type="InterPro" id="IPR058624">
    <property type="entry name" value="MdtA-like_HH"/>
</dbReference>
<accession>A0A1W1UFK1</accession>
<reference evidence="6" key="1">
    <citation type="submission" date="2017-04" db="EMBL/GenBank/DDBJ databases">
        <authorList>
            <person name="Varghese N."/>
            <person name="Submissions S."/>
        </authorList>
    </citation>
    <scope>NUCLEOTIDE SEQUENCE [LARGE SCALE GENOMIC DNA]</scope>
    <source>
        <strain evidence="6">DSM 23072</strain>
    </source>
</reference>
<dbReference type="PANTHER" id="PTHR30469">
    <property type="entry name" value="MULTIDRUG RESISTANCE PROTEIN MDTA"/>
    <property type="match status" value="1"/>
</dbReference>
<dbReference type="Pfam" id="PF25954">
    <property type="entry name" value="Beta-barrel_RND_2"/>
    <property type="match status" value="1"/>
</dbReference>
<dbReference type="Pfam" id="PF25917">
    <property type="entry name" value="BSH_RND"/>
    <property type="match status" value="1"/>
</dbReference>
<dbReference type="FunFam" id="2.40.30.170:FF:000010">
    <property type="entry name" value="Efflux RND transporter periplasmic adaptor subunit"/>
    <property type="match status" value="1"/>
</dbReference>
<dbReference type="NCBIfam" id="TIGR01730">
    <property type="entry name" value="RND_mfp"/>
    <property type="match status" value="1"/>
</dbReference>
<evidence type="ECO:0000256" key="1">
    <source>
        <dbReference type="ARBA" id="ARBA00009477"/>
    </source>
</evidence>
<evidence type="ECO:0000313" key="5">
    <source>
        <dbReference type="EMBL" id="SMB79591.1"/>
    </source>
</evidence>
<feature type="domain" description="Multidrug resistance protein MdtA-like barrel-sandwich hybrid" evidence="3">
    <location>
        <begin position="84"/>
        <end position="203"/>
    </location>
</feature>
<sequence>MSDIQNNKPKKSRSFVMKLVLLIVILAFAAVIGLQMLKARGMAAYFANMPEPINPVTVTTVQTQQWTPAIEATGIIRPNQGAMLSSQAAGTVKSIFVQAGQQVKKGDLLIELDSDVEKANLAAYQAQLTSVQANYQRYVTLFRSKSVSKSDLDNAESSYKALVANIESAKATIARRQIYAPFDGVTGIIQVNTGEYVTVGQAMIRVEDISTTKIDFSIGQNNLENLFIGQKVTAVVDAFAGETFAAKISAIEPAVTSTSGLVDLQATVEDSREKLLSGMFARVRVALTTEYDQIVLPQVAIAYNMYGESVYRLTALSDEDKEKYADNQNLDKMYRANLVTVNTLERSGIYAHLKSGSLQFGDIIVTGGQQRLSNGSLVVVSDKAGVGTEQPASTPKL</sequence>
<dbReference type="Gene3D" id="2.40.50.100">
    <property type="match status" value="1"/>
</dbReference>
<dbReference type="EMBL" id="FWWV01000002">
    <property type="protein sequence ID" value="SMB79591.1"/>
    <property type="molecule type" value="Genomic_DNA"/>
</dbReference>
<dbReference type="SUPFAM" id="SSF111369">
    <property type="entry name" value="HlyD-like secretion proteins"/>
    <property type="match status" value="1"/>
</dbReference>
<dbReference type="Proteomes" id="UP000192408">
    <property type="component" value="Unassembled WGS sequence"/>
</dbReference>
<name>A0A1W1UFK1_9PAST</name>
<feature type="domain" description="CusB-like beta-barrel" evidence="4">
    <location>
        <begin position="216"/>
        <end position="286"/>
    </location>
</feature>
<evidence type="ECO:0000313" key="6">
    <source>
        <dbReference type="Proteomes" id="UP000192408"/>
    </source>
</evidence>
<proteinExistence type="inferred from homology"/>
<dbReference type="Pfam" id="PF25876">
    <property type="entry name" value="HH_MFP_RND"/>
    <property type="match status" value="1"/>
</dbReference>
<dbReference type="Gene3D" id="2.40.30.170">
    <property type="match status" value="1"/>
</dbReference>
<organism evidence="5 6">
    <name type="scientific">Pasteurella testudinis DSM 23072</name>
    <dbReference type="NCBI Taxonomy" id="1122938"/>
    <lineage>
        <taxon>Bacteria</taxon>
        <taxon>Pseudomonadati</taxon>
        <taxon>Pseudomonadota</taxon>
        <taxon>Gammaproteobacteria</taxon>
        <taxon>Pasteurellales</taxon>
        <taxon>Pasteurellaceae</taxon>
        <taxon>Pasteurella</taxon>
    </lineage>
</organism>
<feature type="domain" description="Multidrug resistance protein MdtA-like alpha-helical hairpin" evidence="2">
    <location>
        <begin position="116"/>
        <end position="177"/>
    </location>
</feature>
<dbReference type="InterPro" id="IPR058792">
    <property type="entry name" value="Beta-barrel_RND_2"/>
</dbReference>
<protein>
    <submittedName>
        <fullName evidence="5">Membrane fusion protein, multidrug efflux system</fullName>
    </submittedName>
</protein>
<dbReference type="AlphaFoldDB" id="A0A1W1UFK1"/>
<dbReference type="PANTHER" id="PTHR30469:SF11">
    <property type="entry name" value="BLL4320 PROTEIN"/>
    <property type="match status" value="1"/>
</dbReference>
<evidence type="ECO:0000259" key="3">
    <source>
        <dbReference type="Pfam" id="PF25917"/>
    </source>
</evidence>
<dbReference type="Gene3D" id="1.10.287.470">
    <property type="entry name" value="Helix hairpin bin"/>
    <property type="match status" value="1"/>
</dbReference>
<dbReference type="InterPro" id="IPR006143">
    <property type="entry name" value="RND_pump_MFP"/>
</dbReference>
<dbReference type="GO" id="GO:1990281">
    <property type="term" value="C:efflux pump complex"/>
    <property type="evidence" value="ECO:0007669"/>
    <property type="project" value="TreeGrafter"/>
</dbReference>
<evidence type="ECO:0000259" key="2">
    <source>
        <dbReference type="Pfam" id="PF25876"/>
    </source>
</evidence>
<gene>
    <name evidence="5" type="ORF">SAMN05660772_00429</name>
</gene>
<evidence type="ECO:0000259" key="4">
    <source>
        <dbReference type="Pfam" id="PF25954"/>
    </source>
</evidence>
<dbReference type="STRING" id="1122938.SAMN05660772_00429"/>
<comment type="similarity">
    <text evidence="1">Belongs to the membrane fusion protein (MFP) (TC 8.A.1) family.</text>
</comment>
<keyword evidence="6" id="KW-1185">Reference proteome</keyword>
<dbReference type="InterPro" id="IPR058625">
    <property type="entry name" value="MdtA-like_BSH"/>
</dbReference>